<keyword evidence="1" id="KW-0732">Signal</keyword>
<dbReference type="GO" id="GO:0016020">
    <property type="term" value="C:membrane"/>
    <property type="evidence" value="ECO:0007669"/>
    <property type="project" value="InterPro"/>
</dbReference>
<dbReference type="SMART" id="SM00900">
    <property type="entry name" value="FMN_bind"/>
    <property type="match status" value="1"/>
</dbReference>
<dbReference type="Pfam" id="PF04205">
    <property type="entry name" value="FMN_bind"/>
    <property type="match status" value="1"/>
</dbReference>
<gene>
    <name evidence="3" type="ordered locus">HMPREF0868_0239</name>
</gene>
<dbReference type="eggNOG" id="COG4939">
    <property type="taxonomic scope" value="Bacteria"/>
</dbReference>
<feature type="domain" description="FMN-binding" evidence="2">
    <location>
        <begin position="48"/>
        <end position="142"/>
    </location>
</feature>
<dbReference type="HOGENOM" id="CLU_119924_0_1_9"/>
<dbReference type="InterPro" id="IPR017058">
    <property type="entry name" value="Major_M_immunogen_Tpp15_prd"/>
</dbReference>
<evidence type="ECO:0000259" key="2">
    <source>
        <dbReference type="SMART" id="SM00900"/>
    </source>
</evidence>
<dbReference type="EMBL" id="CP001850">
    <property type="protein sequence ID" value="ADC91027.1"/>
    <property type="molecule type" value="Genomic_DNA"/>
</dbReference>
<dbReference type="OrthoDB" id="1852314at2"/>
<dbReference type="InterPro" id="IPR007329">
    <property type="entry name" value="FMN-bd"/>
</dbReference>
<dbReference type="PROSITE" id="PS51257">
    <property type="entry name" value="PROKAR_LIPOPROTEIN"/>
    <property type="match status" value="1"/>
</dbReference>
<name>D3R070_MAGIU</name>
<dbReference type="Gene3D" id="3.90.1010.20">
    <property type="match status" value="1"/>
</dbReference>
<evidence type="ECO:0000313" key="4">
    <source>
        <dbReference type="Proteomes" id="UP000008234"/>
    </source>
</evidence>
<evidence type="ECO:0000256" key="1">
    <source>
        <dbReference type="SAM" id="SignalP"/>
    </source>
</evidence>
<dbReference type="RefSeq" id="WP_012994040.1">
    <property type="nucleotide sequence ID" value="NC_013895.2"/>
</dbReference>
<dbReference type="AlphaFoldDB" id="D3R070"/>
<feature type="signal peptide" evidence="1">
    <location>
        <begin position="1"/>
        <end position="22"/>
    </location>
</feature>
<dbReference type="STRING" id="699246.HMPREF0868_0239"/>
<dbReference type="GO" id="GO:0010181">
    <property type="term" value="F:FMN binding"/>
    <property type="evidence" value="ECO:0007669"/>
    <property type="project" value="InterPro"/>
</dbReference>
<accession>D3R070</accession>
<proteinExistence type="predicted"/>
<sequence>MKKLLTLAVAAVIGITAMSLTACSDKKDFQKMKLKDGTYTGTYTSEDGMKATTEVKITIKDGKITAAERVEKDAKGEVKDENYGKEAGDTNFAIAQKSVKGASTYAPKLVEVQDPDLVDSVSGATVSYKSFKAAVWDALSKAE</sequence>
<protein>
    <submittedName>
        <fullName evidence="3">FMN-binding domain protein</fullName>
    </submittedName>
</protein>
<dbReference type="PIRSF" id="PIRSF036531">
    <property type="entry name" value="Tpp15_prd"/>
    <property type="match status" value="1"/>
</dbReference>
<organism evidence="3 4">
    <name type="scientific">Mageeibacillus indolicus (strain UPII9-5)</name>
    <name type="common">Clostridiales genomosp. BVAB3 (strain UPII9-5)</name>
    <dbReference type="NCBI Taxonomy" id="699246"/>
    <lineage>
        <taxon>Bacteria</taxon>
        <taxon>Bacillati</taxon>
        <taxon>Bacillota</taxon>
        <taxon>Clostridia</taxon>
        <taxon>Eubacteriales</taxon>
        <taxon>Oscillospiraceae</taxon>
        <taxon>Mageeibacillus</taxon>
    </lineage>
</organism>
<dbReference type="Proteomes" id="UP000008234">
    <property type="component" value="Chromosome"/>
</dbReference>
<dbReference type="KEGG" id="clo:HMPREF0868_0239"/>
<evidence type="ECO:0000313" key="3">
    <source>
        <dbReference type="EMBL" id="ADC91027.1"/>
    </source>
</evidence>
<feature type="chain" id="PRO_5039163266" evidence="1">
    <location>
        <begin position="23"/>
        <end position="143"/>
    </location>
</feature>
<reference evidence="4" key="1">
    <citation type="submission" date="2009-12" db="EMBL/GenBank/DDBJ databases">
        <title>Sequence of Clostridiales genomosp. BVAB3 str. UPII9-5.</title>
        <authorList>
            <person name="Madupu R."/>
            <person name="Durkin A.S."/>
            <person name="Torralba M."/>
            <person name="Methe B."/>
            <person name="Sutton G.G."/>
            <person name="Strausberg R.L."/>
            <person name="Nelson K.E."/>
        </authorList>
    </citation>
    <scope>NUCLEOTIDE SEQUENCE [LARGE SCALE GENOMIC DNA]</scope>
    <source>
        <strain evidence="4">UPII9-5</strain>
    </source>
</reference>
<keyword evidence="4" id="KW-1185">Reference proteome</keyword>